<dbReference type="EMBL" id="BRXW01000243">
    <property type="protein sequence ID" value="GMI16094.1"/>
    <property type="molecule type" value="Genomic_DNA"/>
</dbReference>
<evidence type="ECO:0008006" key="5">
    <source>
        <dbReference type="Google" id="ProtNLM"/>
    </source>
</evidence>
<feature type="region of interest" description="Disordered" evidence="1">
    <location>
        <begin position="357"/>
        <end position="393"/>
    </location>
</feature>
<feature type="region of interest" description="Disordered" evidence="1">
    <location>
        <begin position="80"/>
        <end position="108"/>
    </location>
</feature>
<proteinExistence type="predicted"/>
<reference evidence="4" key="1">
    <citation type="journal article" date="2023" name="Commun. Biol.">
        <title>Genome analysis of Parmales, the sister group of diatoms, reveals the evolutionary specialization of diatoms from phago-mixotrophs to photoautotrophs.</title>
        <authorList>
            <person name="Ban H."/>
            <person name="Sato S."/>
            <person name="Yoshikawa S."/>
            <person name="Yamada K."/>
            <person name="Nakamura Y."/>
            <person name="Ichinomiya M."/>
            <person name="Sato N."/>
            <person name="Blanc-Mathieu R."/>
            <person name="Endo H."/>
            <person name="Kuwata A."/>
            <person name="Ogata H."/>
        </authorList>
    </citation>
    <scope>NUCLEOTIDE SEQUENCE [LARGE SCALE GENOMIC DNA]</scope>
    <source>
        <strain evidence="4">NIES 3700</strain>
    </source>
</reference>
<keyword evidence="4" id="KW-1185">Reference proteome</keyword>
<dbReference type="PANTHER" id="PTHR23322">
    <property type="entry name" value="FAS-ASSOCIATED PROTEIN"/>
    <property type="match status" value="1"/>
</dbReference>
<dbReference type="GO" id="GO:0005783">
    <property type="term" value="C:endoplasmic reticulum"/>
    <property type="evidence" value="ECO:0007669"/>
    <property type="project" value="TreeGrafter"/>
</dbReference>
<accession>A0A9W7FPZ6</accession>
<protein>
    <recommendedName>
        <fullName evidence="5">UBX domain-containing protein</fullName>
    </recommendedName>
</protein>
<name>A0A9W7FPZ6_9STRA</name>
<comment type="caution">
    <text evidence="3">The sequence shown here is derived from an EMBL/GenBank/DDBJ whole genome shotgun (WGS) entry which is preliminary data.</text>
</comment>
<dbReference type="PANTHER" id="PTHR23322:SF1">
    <property type="entry name" value="FAS-ASSOCIATED FACTOR 2"/>
    <property type="match status" value="1"/>
</dbReference>
<evidence type="ECO:0000313" key="3">
    <source>
        <dbReference type="EMBL" id="GMI16094.1"/>
    </source>
</evidence>
<dbReference type="GO" id="GO:0043130">
    <property type="term" value="F:ubiquitin binding"/>
    <property type="evidence" value="ECO:0007669"/>
    <property type="project" value="TreeGrafter"/>
</dbReference>
<organism evidence="3 4">
    <name type="scientific">Triparma laevis f. longispina</name>
    <dbReference type="NCBI Taxonomy" id="1714387"/>
    <lineage>
        <taxon>Eukaryota</taxon>
        <taxon>Sar</taxon>
        <taxon>Stramenopiles</taxon>
        <taxon>Ochrophyta</taxon>
        <taxon>Bolidophyceae</taxon>
        <taxon>Parmales</taxon>
        <taxon>Triparmaceae</taxon>
        <taxon>Triparma</taxon>
    </lineage>
</organism>
<feature type="compositionally biased region" description="Acidic residues" evidence="1">
    <location>
        <begin position="90"/>
        <end position="105"/>
    </location>
</feature>
<feature type="signal peptide" evidence="2">
    <location>
        <begin position="1"/>
        <end position="23"/>
    </location>
</feature>
<sequence>MRELTANVAVMATLVFTMVISNAEVLPSKSAVVKTSLPNVDLHDAMRSLSLLSALPLDSPRSRRFFRFDDYVLSQNLQQIRGGASPSSSYDEDDEVSSTDEGGEEPTDKISLNAALNEGPHPGLPQKVGMFLLKSSYRAISTITKFTFSTIGSVARKSTSISNFMDDLTGSGEKGDDFFKWLDTKYGSGDRLYDEHDSDETTPPSILTGVSLSSALNIARNDANLILLYIPAATPNSKTIENEKVAAKSVRQYAYSQAIGEFKSHYTIYAAKRNSVHGADALKKAETAGGSVKSSPILMVLAPVTNKYSGKIKLKMLSQHHCSPPPDSEAVVGWLKALRKRYGKIIKAMEVVNEEENFAREREEGFKSSKKLDQKRKREEKEAEEKKKREEAEEAERQLALKKRRVQFLASLPIEPPAGEGTTTLSVQYGSTKEKRRWENLAKLEDVFNWMDAEFDVEREKVELKSVNGVKSFLFEADKDTVIGEAGLGKMAGMRLEDVKEEVSEGEE</sequence>
<dbReference type="InterPro" id="IPR050730">
    <property type="entry name" value="UBX_domain-protein"/>
</dbReference>
<feature type="chain" id="PRO_5040854726" description="UBX domain-containing protein" evidence="2">
    <location>
        <begin position="24"/>
        <end position="508"/>
    </location>
</feature>
<dbReference type="AlphaFoldDB" id="A0A9W7FPZ6"/>
<gene>
    <name evidence="3" type="ORF">TrLO_g4824</name>
</gene>
<evidence type="ECO:0000256" key="2">
    <source>
        <dbReference type="SAM" id="SignalP"/>
    </source>
</evidence>
<dbReference type="OrthoDB" id="1026733at2759"/>
<keyword evidence="2" id="KW-0732">Signal</keyword>
<dbReference type="Proteomes" id="UP001165122">
    <property type="component" value="Unassembled WGS sequence"/>
</dbReference>
<evidence type="ECO:0000313" key="4">
    <source>
        <dbReference type="Proteomes" id="UP001165122"/>
    </source>
</evidence>
<evidence type="ECO:0000256" key="1">
    <source>
        <dbReference type="SAM" id="MobiDB-lite"/>
    </source>
</evidence>
<dbReference type="GO" id="GO:0036503">
    <property type="term" value="P:ERAD pathway"/>
    <property type="evidence" value="ECO:0007669"/>
    <property type="project" value="TreeGrafter"/>
</dbReference>